<keyword evidence="5 8" id="KW-0371">Homeobox</keyword>
<gene>
    <name evidence="11" type="ORF">MUK42_07933</name>
</gene>
<name>A0A9E7JCD2_9LILI</name>
<dbReference type="InterPro" id="IPR009057">
    <property type="entry name" value="Homeodomain-like_sf"/>
</dbReference>
<evidence type="ECO:0000256" key="7">
    <source>
        <dbReference type="ARBA" id="ARBA00023242"/>
    </source>
</evidence>
<dbReference type="AlphaFoldDB" id="A0A9E7JCD2"/>
<evidence type="ECO:0000313" key="11">
    <source>
        <dbReference type="EMBL" id="URD75824.1"/>
    </source>
</evidence>
<comment type="subcellular location">
    <subcellularLocation>
        <location evidence="1 8">Nucleus</location>
    </subcellularLocation>
</comment>
<dbReference type="GO" id="GO:0006355">
    <property type="term" value="P:regulation of DNA-templated transcription"/>
    <property type="evidence" value="ECO:0007669"/>
    <property type="project" value="InterPro"/>
</dbReference>
<dbReference type="Gene3D" id="1.10.10.60">
    <property type="entry name" value="Homeodomain-like"/>
    <property type="match status" value="1"/>
</dbReference>
<dbReference type="FunFam" id="1.10.10.60:FF:000083">
    <property type="entry name" value="BEL1-like homeodomain protein 4"/>
    <property type="match status" value="1"/>
</dbReference>
<dbReference type="SUPFAM" id="SSF46689">
    <property type="entry name" value="Homeodomain-like"/>
    <property type="match status" value="1"/>
</dbReference>
<dbReference type="PANTHER" id="PTHR11850">
    <property type="entry name" value="HOMEOBOX PROTEIN TRANSCRIPTION FACTORS"/>
    <property type="match status" value="1"/>
</dbReference>
<dbReference type="InterPro" id="IPR006563">
    <property type="entry name" value="POX_dom"/>
</dbReference>
<evidence type="ECO:0000256" key="4">
    <source>
        <dbReference type="ARBA" id="ARBA00023125"/>
    </source>
</evidence>
<dbReference type="GO" id="GO:0005634">
    <property type="term" value="C:nucleus"/>
    <property type="evidence" value="ECO:0007669"/>
    <property type="project" value="UniProtKB-SubCell"/>
</dbReference>
<dbReference type="InterPro" id="IPR001356">
    <property type="entry name" value="HD"/>
</dbReference>
<evidence type="ECO:0000256" key="9">
    <source>
        <dbReference type="SAM" id="MobiDB-lite"/>
    </source>
</evidence>
<dbReference type="Pfam" id="PF05920">
    <property type="entry name" value="Homeobox_KN"/>
    <property type="match status" value="1"/>
</dbReference>
<protein>
    <submittedName>
        <fullName evidence="11">POX</fullName>
    </submittedName>
</protein>
<dbReference type="EMBL" id="CP097502">
    <property type="protein sequence ID" value="URD75824.1"/>
    <property type="molecule type" value="Genomic_DNA"/>
</dbReference>
<dbReference type="CDD" id="cd00086">
    <property type="entry name" value="homeodomain"/>
    <property type="match status" value="1"/>
</dbReference>
<dbReference type="Pfam" id="PF07526">
    <property type="entry name" value="POX"/>
    <property type="match status" value="1"/>
</dbReference>
<feature type="region of interest" description="Disordered" evidence="9">
    <location>
        <begin position="143"/>
        <end position="162"/>
    </location>
</feature>
<feature type="region of interest" description="Disordered" evidence="9">
    <location>
        <begin position="372"/>
        <end position="404"/>
    </location>
</feature>
<evidence type="ECO:0000256" key="6">
    <source>
        <dbReference type="ARBA" id="ARBA00023163"/>
    </source>
</evidence>
<feature type="compositionally biased region" description="Polar residues" evidence="9">
    <location>
        <begin position="143"/>
        <end position="154"/>
    </location>
</feature>
<dbReference type="InterPro" id="IPR050224">
    <property type="entry name" value="TALE_homeobox"/>
</dbReference>
<dbReference type="PROSITE" id="PS50071">
    <property type="entry name" value="HOMEOBOX_2"/>
    <property type="match status" value="1"/>
</dbReference>
<keyword evidence="4 8" id="KW-0238">DNA-binding</keyword>
<evidence type="ECO:0000259" key="10">
    <source>
        <dbReference type="PROSITE" id="PS50071"/>
    </source>
</evidence>
<feature type="compositionally biased region" description="Basic and acidic residues" evidence="9">
    <location>
        <begin position="372"/>
        <end position="386"/>
    </location>
</feature>
<keyword evidence="7 8" id="KW-0539">Nucleus</keyword>
<feature type="domain" description="Homeobox" evidence="10">
    <location>
        <begin position="294"/>
        <end position="357"/>
    </location>
</feature>
<keyword evidence="12" id="KW-1185">Reference proteome</keyword>
<evidence type="ECO:0000256" key="1">
    <source>
        <dbReference type="ARBA" id="ARBA00004123"/>
    </source>
</evidence>
<keyword evidence="6" id="KW-0804">Transcription</keyword>
<dbReference type="OrthoDB" id="10056939at2759"/>
<comment type="similarity">
    <text evidence="2">Belongs to the TALE/BELL homeobox family.</text>
</comment>
<reference evidence="11" key="1">
    <citation type="submission" date="2022-05" db="EMBL/GenBank/DDBJ databases">
        <title>The Musa troglodytarum L. genome provides insights into the mechanism of non-climacteric behaviour and enrichment of carotenoids.</title>
        <authorList>
            <person name="Wang J."/>
        </authorList>
    </citation>
    <scope>NUCLEOTIDE SEQUENCE</scope>
    <source>
        <tissue evidence="11">Leaf</tissue>
    </source>
</reference>
<evidence type="ECO:0000256" key="5">
    <source>
        <dbReference type="ARBA" id="ARBA00023155"/>
    </source>
</evidence>
<accession>A0A9E7JCD2</accession>
<dbReference type="Proteomes" id="UP001055439">
    <property type="component" value="Chromosome 1"/>
</dbReference>
<evidence type="ECO:0000256" key="3">
    <source>
        <dbReference type="ARBA" id="ARBA00023015"/>
    </source>
</evidence>
<feature type="DNA-binding region" description="Homeobox" evidence="8">
    <location>
        <begin position="296"/>
        <end position="358"/>
    </location>
</feature>
<dbReference type="SMART" id="SM00574">
    <property type="entry name" value="POX"/>
    <property type="match status" value="1"/>
</dbReference>
<evidence type="ECO:0000256" key="8">
    <source>
        <dbReference type="PROSITE-ProRule" id="PRU00108"/>
    </source>
</evidence>
<evidence type="ECO:0000256" key="2">
    <source>
        <dbReference type="ARBA" id="ARBA00006454"/>
    </source>
</evidence>
<organism evidence="11 12">
    <name type="scientific">Musa troglodytarum</name>
    <name type="common">fe'i banana</name>
    <dbReference type="NCBI Taxonomy" id="320322"/>
    <lineage>
        <taxon>Eukaryota</taxon>
        <taxon>Viridiplantae</taxon>
        <taxon>Streptophyta</taxon>
        <taxon>Embryophyta</taxon>
        <taxon>Tracheophyta</taxon>
        <taxon>Spermatophyta</taxon>
        <taxon>Magnoliopsida</taxon>
        <taxon>Liliopsida</taxon>
        <taxon>Zingiberales</taxon>
        <taxon>Musaceae</taxon>
        <taxon>Musa</taxon>
    </lineage>
</organism>
<keyword evidence="3" id="KW-0805">Transcription regulation</keyword>
<sequence>MAHESHYNEFPVQGFEHGHEFFGIQPGMQILGVPSKHQSWQAAASVSPWPVDNFSSSSSSSSSLRPLFSYDRTQRPSGGPSFSLLNTKHSAALLGVPQPPQQYSAAGDKLQPRAAYHLRQQQLRNSKFLRPAQELLNEFCGLTGQSSSRKQPNRASLEGEAGKRSLSSPWLQSLRSMDLAELQKIKAKLSSMLEEVDMRYRKYYEEMRGVVAWFEAAGGEGAASAYAGLASKAMSRHFRCLRDGIVGQIRAVKEATGEKDSAAPGTTPGETPRLRMLDQRIRRQKAFQQGTMEAHPWRPQRGLPDRSVSVLRAWLFEHFLHPYPNDADKHILARQTGLSRSQVSNWFINARVRLWKPMVEEMYLEEAKELENQADRAPTGHEDNDRPNPNPNSDLGFDQKPLPVQPLVDSESLSSIINSGHHSDQTLRQYRQQHHRHVGDLGFPYSSSSSSTGVSLTLGLQHHSGGGMSLSLLHDSQLFSADHVDDDQQVHFSISDGEAVNLPYRDLMGAQLLQDMTR</sequence>
<evidence type="ECO:0000313" key="12">
    <source>
        <dbReference type="Proteomes" id="UP001055439"/>
    </source>
</evidence>
<dbReference type="SMART" id="SM00389">
    <property type="entry name" value="HOX"/>
    <property type="match status" value="1"/>
</dbReference>
<proteinExistence type="inferred from homology"/>
<dbReference type="InterPro" id="IPR008422">
    <property type="entry name" value="KN_HD"/>
</dbReference>
<dbReference type="GO" id="GO:0003677">
    <property type="term" value="F:DNA binding"/>
    <property type="evidence" value="ECO:0007669"/>
    <property type="project" value="UniProtKB-UniRule"/>
</dbReference>